<organism evidence="1 2">
    <name type="scientific">Caldicoprobacter faecalis</name>
    <dbReference type="NCBI Taxonomy" id="937334"/>
    <lineage>
        <taxon>Bacteria</taxon>
        <taxon>Bacillati</taxon>
        <taxon>Bacillota</taxon>
        <taxon>Clostridia</taxon>
        <taxon>Caldicoprobacterales</taxon>
        <taxon>Caldicoprobacteraceae</taxon>
        <taxon>Caldicoprobacter</taxon>
    </lineage>
</organism>
<dbReference type="OrthoDB" id="2321224at2"/>
<evidence type="ECO:0000313" key="2">
    <source>
        <dbReference type="Proteomes" id="UP000198577"/>
    </source>
</evidence>
<gene>
    <name evidence="1" type="ORF">SAMN05444406_11641</name>
</gene>
<proteinExistence type="predicted"/>
<evidence type="ECO:0000313" key="1">
    <source>
        <dbReference type="EMBL" id="SFQ18548.1"/>
    </source>
</evidence>
<dbReference type="EMBL" id="FOXR01000016">
    <property type="protein sequence ID" value="SFQ18548.1"/>
    <property type="molecule type" value="Genomic_DNA"/>
</dbReference>
<dbReference type="RefSeq" id="WP_025747079.1">
    <property type="nucleotide sequence ID" value="NZ_FOXR01000016.1"/>
</dbReference>
<name>A0A1I5WG66_9FIRM</name>
<dbReference type="Proteomes" id="UP000198577">
    <property type="component" value="Unassembled WGS sequence"/>
</dbReference>
<dbReference type="AlphaFoldDB" id="A0A1I5WG66"/>
<protein>
    <submittedName>
        <fullName evidence="1">Uncharacterized protein</fullName>
    </submittedName>
</protein>
<keyword evidence="2" id="KW-1185">Reference proteome</keyword>
<reference evidence="1 2" key="1">
    <citation type="submission" date="2016-10" db="EMBL/GenBank/DDBJ databases">
        <authorList>
            <person name="de Groot N.N."/>
        </authorList>
    </citation>
    <scope>NUCLEOTIDE SEQUENCE [LARGE SCALE GENOMIC DNA]</scope>
    <source>
        <strain evidence="1 2">DSM 20678</strain>
    </source>
</reference>
<sequence>MSKKMIITITVSAVLLVIGAGVTYAYLSDILERQPEPKGGYTLDFLKQYVAENLAEDNSGISDSIPCYKEEDLFFGTGRIFPLGADSGYSKGFSFRTNFFERIVKMFPEPLVREIGDYIYLVYDTDNNTRLYLFFSKKKSQGMLTDGYPVIMKKKLAYKDFSQLQPGDNLQKVEQIDPVIPLYRRVFDEATDHVLKLNKEMGIYLTSVHLLADGILKIEYDRTDDREYVITNIVYNEDFILNGLDGQTCYRIYEMDYVD</sequence>
<accession>A0A1I5WG66</accession>